<accession>A0A926EQN1</accession>
<dbReference type="RefSeq" id="WP_262394676.1">
    <property type="nucleotide sequence ID" value="NZ_JACRTD010000003.1"/>
</dbReference>
<dbReference type="EMBL" id="JACRTD010000003">
    <property type="protein sequence ID" value="MBC8584887.1"/>
    <property type="molecule type" value="Genomic_DNA"/>
</dbReference>
<dbReference type="PANTHER" id="PTHR42852:SF17">
    <property type="entry name" value="THIOREDOXIN-LIKE PROTEIN HI_1115"/>
    <property type="match status" value="1"/>
</dbReference>
<evidence type="ECO:0000313" key="2">
    <source>
        <dbReference type="EMBL" id="MBC8584887.1"/>
    </source>
</evidence>
<sequence>MDKKQRRIIFGIVVGITVAFSACLAPAQEAPNQEISSPQSHPVQESTESSLEAVELPPKFNPGCRVDLPYPLKSSGKSDATDFSQWTAQEIDGSTVTQEILKESPLTLVVVWSTYCGTSIEDLQILQEIYEEYSREQLNVIGIMASVQKEDGSINEDEVGYIRYLLEETGAEFPQLFPSDDLIAIYLKNLTVVPEWFFLDTQGNFVGESSTGQLAVEELKVRIEDNMRTQKQEVLQ</sequence>
<gene>
    <name evidence="2" type="ORF">H8705_04755</name>
</gene>
<evidence type="ECO:0000256" key="1">
    <source>
        <dbReference type="SAM" id="SignalP"/>
    </source>
</evidence>
<protein>
    <submittedName>
        <fullName evidence="2">TlpA family protein disulfide reductase</fullName>
    </submittedName>
</protein>
<proteinExistence type="predicted"/>
<dbReference type="InterPro" id="IPR036249">
    <property type="entry name" value="Thioredoxin-like_sf"/>
</dbReference>
<dbReference type="AlphaFoldDB" id="A0A926EQN1"/>
<dbReference type="Gene3D" id="3.40.30.10">
    <property type="entry name" value="Glutaredoxin"/>
    <property type="match status" value="1"/>
</dbReference>
<organism evidence="2 3">
    <name type="scientific">Youxingia wuxianensis</name>
    <dbReference type="NCBI Taxonomy" id="2763678"/>
    <lineage>
        <taxon>Bacteria</taxon>
        <taxon>Bacillati</taxon>
        <taxon>Bacillota</taxon>
        <taxon>Clostridia</taxon>
        <taxon>Eubacteriales</taxon>
        <taxon>Oscillospiraceae</taxon>
        <taxon>Youxingia</taxon>
    </lineage>
</organism>
<feature type="signal peptide" evidence="1">
    <location>
        <begin position="1"/>
        <end position="27"/>
    </location>
</feature>
<keyword evidence="1" id="KW-0732">Signal</keyword>
<feature type="chain" id="PRO_5039644868" evidence="1">
    <location>
        <begin position="28"/>
        <end position="236"/>
    </location>
</feature>
<evidence type="ECO:0000313" key="3">
    <source>
        <dbReference type="Proteomes" id="UP000623678"/>
    </source>
</evidence>
<dbReference type="PROSITE" id="PS51257">
    <property type="entry name" value="PROKAR_LIPOPROTEIN"/>
    <property type="match status" value="1"/>
</dbReference>
<dbReference type="Proteomes" id="UP000623678">
    <property type="component" value="Unassembled WGS sequence"/>
</dbReference>
<keyword evidence="3" id="KW-1185">Reference proteome</keyword>
<reference evidence="2" key="1">
    <citation type="submission" date="2020-08" db="EMBL/GenBank/DDBJ databases">
        <title>Genome public.</title>
        <authorList>
            <person name="Liu C."/>
            <person name="Sun Q."/>
        </authorList>
    </citation>
    <scope>NUCLEOTIDE SEQUENCE</scope>
    <source>
        <strain evidence="2">NSJ-64</strain>
    </source>
</reference>
<dbReference type="CDD" id="cd02966">
    <property type="entry name" value="TlpA_like_family"/>
    <property type="match status" value="1"/>
</dbReference>
<name>A0A926EQN1_9FIRM</name>
<dbReference type="PANTHER" id="PTHR42852">
    <property type="entry name" value="THIOL:DISULFIDE INTERCHANGE PROTEIN DSBE"/>
    <property type="match status" value="1"/>
</dbReference>
<dbReference type="InterPro" id="IPR050553">
    <property type="entry name" value="Thioredoxin_ResA/DsbE_sf"/>
</dbReference>
<dbReference type="SUPFAM" id="SSF52833">
    <property type="entry name" value="Thioredoxin-like"/>
    <property type="match status" value="1"/>
</dbReference>
<comment type="caution">
    <text evidence="2">The sequence shown here is derived from an EMBL/GenBank/DDBJ whole genome shotgun (WGS) entry which is preliminary data.</text>
</comment>